<protein>
    <submittedName>
        <fullName evidence="3">UDP-glucoronosyl and UDP-glucosyl transferase</fullName>
    </submittedName>
</protein>
<dbReference type="SUPFAM" id="SSF53756">
    <property type="entry name" value="UDP-Glycosyltransferase/glycogen phosphorylase"/>
    <property type="match status" value="1"/>
</dbReference>
<dbReference type="InterPro" id="IPR002213">
    <property type="entry name" value="UDP_glucos_trans"/>
</dbReference>
<name>A0AAW1IY26_POPJA</name>
<keyword evidence="2" id="KW-1133">Transmembrane helix</keyword>
<keyword evidence="1 3" id="KW-0808">Transferase</keyword>
<dbReference type="Proteomes" id="UP001458880">
    <property type="component" value="Unassembled WGS sequence"/>
</dbReference>
<organism evidence="3 4">
    <name type="scientific">Popillia japonica</name>
    <name type="common">Japanese beetle</name>
    <dbReference type="NCBI Taxonomy" id="7064"/>
    <lineage>
        <taxon>Eukaryota</taxon>
        <taxon>Metazoa</taxon>
        <taxon>Ecdysozoa</taxon>
        <taxon>Arthropoda</taxon>
        <taxon>Hexapoda</taxon>
        <taxon>Insecta</taxon>
        <taxon>Pterygota</taxon>
        <taxon>Neoptera</taxon>
        <taxon>Endopterygota</taxon>
        <taxon>Coleoptera</taxon>
        <taxon>Polyphaga</taxon>
        <taxon>Scarabaeiformia</taxon>
        <taxon>Scarabaeidae</taxon>
        <taxon>Rutelinae</taxon>
        <taxon>Popillia</taxon>
    </lineage>
</organism>
<evidence type="ECO:0000313" key="4">
    <source>
        <dbReference type="Proteomes" id="UP001458880"/>
    </source>
</evidence>
<dbReference type="GO" id="GO:0008194">
    <property type="term" value="F:UDP-glycosyltransferase activity"/>
    <property type="evidence" value="ECO:0007669"/>
    <property type="project" value="InterPro"/>
</dbReference>
<dbReference type="EMBL" id="JASPKY010000489">
    <property type="protein sequence ID" value="KAK9695194.1"/>
    <property type="molecule type" value="Genomic_DNA"/>
</dbReference>
<evidence type="ECO:0000256" key="2">
    <source>
        <dbReference type="SAM" id="Phobius"/>
    </source>
</evidence>
<keyword evidence="4" id="KW-1185">Reference proteome</keyword>
<proteinExistence type="predicted"/>
<sequence length="83" mass="9800">MSSLHIFPGYRFEMKALADLAIDQAVKPLDKAVRWIEYVIRRKEAKHLQNPAVDMPLYQYLLSNGFCLFSFISFYSIRRISRD</sequence>
<keyword evidence="2" id="KW-0472">Membrane</keyword>
<dbReference type="Pfam" id="PF00201">
    <property type="entry name" value="UDPGT"/>
    <property type="match status" value="1"/>
</dbReference>
<reference evidence="3 4" key="1">
    <citation type="journal article" date="2024" name="BMC Genomics">
        <title>De novo assembly and annotation of Popillia japonica's genome with initial clues to its potential as an invasive pest.</title>
        <authorList>
            <person name="Cucini C."/>
            <person name="Boschi S."/>
            <person name="Funari R."/>
            <person name="Cardaioli E."/>
            <person name="Iannotti N."/>
            <person name="Marturano G."/>
            <person name="Paoli F."/>
            <person name="Bruttini M."/>
            <person name="Carapelli A."/>
            <person name="Frati F."/>
            <person name="Nardi F."/>
        </authorList>
    </citation>
    <scope>NUCLEOTIDE SEQUENCE [LARGE SCALE GENOMIC DNA]</scope>
    <source>
        <strain evidence="3">DMR45628</strain>
    </source>
</reference>
<keyword evidence="2" id="KW-0812">Transmembrane</keyword>
<evidence type="ECO:0000256" key="1">
    <source>
        <dbReference type="ARBA" id="ARBA00022679"/>
    </source>
</evidence>
<comment type="caution">
    <text evidence="3">The sequence shown here is derived from an EMBL/GenBank/DDBJ whole genome shotgun (WGS) entry which is preliminary data.</text>
</comment>
<accession>A0AAW1IY26</accession>
<evidence type="ECO:0000313" key="3">
    <source>
        <dbReference type="EMBL" id="KAK9695194.1"/>
    </source>
</evidence>
<gene>
    <name evidence="3" type="ORF">QE152_g33032</name>
</gene>
<dbReference type="AlphaFoldDB" id="A0AAW1IY26"/>
<feature type="transmembrane region" description="Helical" evidence="2">
    <location>
        <begin position="57"/>
        <end position="77"/>
    </location>
</feature>